<comment type="caution">
    <text evidence="1">The sequence shown here is derived from an EMBL/GenBank/DDBJ whole genome shotgun (WGS) entry which is preliminary data.</text>
</comment>
<dbReference type="Gene3D" id="3.60.21.10">
    <property type="match status" value="1"/>
</dbReference>
<evidence type="ECO:0000313" key="1">
    <source>
        <dbReference type="EMBL" id="RTR37668.1"/>
    </source>
</evidence>
<accession>A0A3S0KSY2</accession>
<sequence>MISSSEWINELGSKNVFTDRKITTINGITFGCIPYGDSRLEDYRSCEVILYHQPPYGLDVSNDNSGDYGCESIRAAIDSGLLSPTWILSGHIHNPVKKISKIKSTTVSNPGSSSRVSAPLHYELILTL</sequence>
<name>A0A3S0KSY2_9GAMM</name>
<organism evidence="1 2">
    <name type="scientific">Shewanella canadensis</name>
    <dbReference type="NCBI Taxonomy" id="271096"/>
    <lineage>
        <taxon>Bacteria</taxon>
        <taxon>Pseudomonadati</taxon>
        <taxon>Pseudomonadota</taxon>
        <taxon>Gammaproteobacteria</taxon>
        <taxon>Alteromonadales</taxon>
        <taxon>Shewanellaceae</taxon>
        <taxon>Shewanella</taxon>
    </lineage>
</organism>
<protein>
    <submittedName>
        <fullName evidence="1">Metallophosphatase family protein</fullName>
    </submittedName>
</protein>
<proteinExistence type="predicted"/>
<dbReference type="EMBL" id="RXNU01000010">
    <property type="protein sequence ID" value="RTR37668.1"/>
    <property type="molecule type" value="Genomic_DNA"/>
</dbReference>
<dbReference type="InterPro" id="IPR029052">
    <property type="entry name" value="Metallo-depent_PP-like"/>
</dbReference>
<dbReference type="RefSeq" id="WP_126521368.1">
    <property type="nucleotide sequence ID" value="NZ_RXNU01000010.1"/>
</dbReference>
<dbReference type="AlphaFoldDB" id="A0A3S0KSY2"/>
<dbReference type="Proteomes" id="UP000267448">
    <property type="component" value="Unassembled WGS sequence"/>
</dbReference>
<dbReference type="SUPFAM" id="SSF56300">
    <property type="entry name" value="Metallo-dependent phosphatases"/>
    <property type="match status" value="1"/>
</dbReference>
<reference evidence="1 2" key="1">
    <citation type="submission" date="2018-12" db="EMBL/GenBank/DDBJ databases">
        <authorList>
            <person name="Yu L."/>
        </authorList>
    </citation>
    <scope>NUCLEOTIDE SEQUENCE [LARGE SCALE GENOMIC DNA]</scope>
    <source>
        <strain evidence="1 2">HAW-EB2</strain>
    </source>
</reference>
<keyword evidence="2" id="KW-1185">Reference proteome</keyword>
<dbReference type="OrthoDB" id="332939at2"/>
<evidence type="ECO:0000313" key="2">
    <source>
        <dbReference type="Proteomes" id="UP000267448"/>
    </source>
</evidence>
<gene>
    <name evidence="1" type="ORF">EKG38_16745</name>
</gene>
<dbReference type="CDD" id="cd00838">
    <property type="entry name" value="MPP_superfamily"/>
    <property type="match status" value="1"/>
</dbReference>